<dbReference type="NCBIfam" id="TIGR02782">
    <property type="entry name" value="TrbB_P"/>
    <property type="match status" value="1"/>
</dbReference>
<reference evidence="3 4" key="1">
    <citation type="submission" date="2019-09" db="EMBL/GenBank/DDBJ databases">
        <authorList>
            <person name="Depoorter E."/>
        </authorList>
    </citation>
    <scope>NUCLEOTIDE SEQUENCE [LARGE SCALE GENOMIC DNA]</scope>
    <source>
        <strain evidence="3">LMG 13014</strain>
    </source>
</reference>
<accession>A0A6P2NS30</accession>
<name>A0A6P2NS30_9BURK</name>
<dbReference type="GO" id="GO:0005737">
    <property type="term" value="C:cytoplasm"/>
    <property type="evidence" value="ECO:0007669"/>
    <property type="project" value="InterPro"/>
</dbReference>
<evidence type="ECO:0000256" key="1">
    <source>
        <dbReference type="ARBA" id="ARBA00006611"/>
    </source>
</evidence>
<feature type="domain" description="Bacterial type II secretion system protein E" evidence="2">
    <location>
        <begin position="83"/>
        <end position="262"/>
    </location>
</feature>
<sequence>MGALADPDVVEVMLNDDGTLWVEARGEMVCVGSISANDALAILSQVSSALNGELSKQNPFVEGELVLFNGERFEGVAPPVVERAVFAIRKKATKVYQLADYIRSGVMTFTQAELIREALIARKNVLVIGGTGSGKTTFCNAMLAELAELVPDVRMLLLEDTKELQCTLKNRLFLRTSPWTTMADISLAVNRLRPDSITVGEVRAGAAALALLKLWNTGHPGGMGTAHANSAYEGLTRMDQLIQEVSAYPQRVLIGEAVNVVVFLQKEKGKRKVKEIVRVMGYDEVSQRFKVENIQ</sequence>
<dbReference type="GO" id="GO:0016887">
    <property type="term" value="F:ATP hydrolysis activity"/>
    <property type="evidence" value="ECO:0007669"/>
    <property type="project" value="InterPro"/>
</dbReference>
<dbReference type="Gene3D" id="3.30.450.90">
    <property type="match status" value="1"/>
</dbReference>
<dbReference type="InterPro" id="IPR014149">
    <property type="entry name" value="Conjug-transfer_TrbB"/>
</dbReference>
<comment type="similarity">
    <text evidence="1">Belongs to the GSP E family.</text>
</comment>
<dbReference type="Pfam" id="PF00437">
    <property type="entry name" value="T2SSE"/>
    <property type="match status" value="1"/>
</dbReference>
<dbReference type="SUPFAM" id="SSF52540">
    <property type="entry name" value="P-loop containing nucleoside triphosphate hydrolases"/>
    <property type="match status" value="1"/>
</dbReference>
<proteinExistence type="inferred from homology"/>
<dbReference type="GO" id="GO:0005524">
    <property type="term" value="F:ATP binding"/>
    <property type="evidence" value="ECO:0007669"/>
    <property type="project" value="InterPro"/>
</dbReference>
<organism evidence="3 4">
    <name type="scientific">Burkholderia aenigmatica</name>
    <dbReference type="NCBI Taxonomy" id="2015348"/>
    <lineage>
        <taxon>Bacteria</taxon>
        <taxon>Pseudomonadati</taxon>
        <taxon>Pseudomonadota</taxon>
        <taxon>Betaproteobacteria</taxon>
        <taxon>Burkholderiales</taxon>
        <taxon>Burkholderiaceae</taxon>
        <taxon>Burkholderia</taxon>
        <taxon>Burkholderia cepacia complex</taxon>
    </lineage>
</organism>
<dbReference type="Gene3D" id="3.40.50.300">
    <property type="entry name" value="P-loop containing nucleotide triphosphate hydrolases"/>
    <property type="match status" value="1"/>
</dbReference>
<evidence type="ECO:0000313" key="4">
    <source>
        <dbReference type="Proteomes" id="UP000494261"/>
    </source>
</evidence>
<evidence type="ECO:0000259" key="2">
    <source>
        <dbReference type="Pfam" id="PF00437"/>
    </source>
</evidence>
<dbReference type="InterPro" id="IPR001482">
    <property type="entry name" value="T2SS/T4SS_dom"/>
</dbReference>
<dbReference type="Proteomes" id="UP000494261">
    <property type="component" value="Unassembled WGS sequence"/>
</dbReference>
<dbReference type="CDD" id="cd01130">
    <property type="entry name" value="VirB11-like_ATPase"/>
    <property type="match status" value="1"/>
</dbReference>
<evidence type="ECO:0000313" key="3">
    <source>
        <dbReference type="EMBL" id="VWB97480.1"/>
    </source>
</evidence>
<dbReference type="InterPro" id="IPR027417">
    <property type="entry name" value="P-loop_NTPase"/>
</dbReference>
<dbReference type="InterPro" id="IPR050921">
    <property type="entry name" value="T4SS_GSP_E_ATPase"/>
</dbReference>
<protein>
    <submittedName>
        <fullName evidence="3">Conjugal transfer protein TrbB</fullName>
    </submittedName>
</protein>
<dbReference type="EMBL" id="CABVQC010000033">
    <property type="protein sequence ID" value="VWB97480.1"/>
    <property type="molecule type" value="Genomic_DNA"/>
</dbReference>
<dbReference type="PANTHER" id="PTHR30486:SF6">
    <property type="entry name" value="TYPE IV PILUS RETRACTATION ATPASE PILT"/>
    <property type="match status" value="1"/>
</dbReference>
<dbReference type="PANTHER" id="PTHR30486">
    <property type="entry name" value="TWITCHING MOTILITY PROTEIN PILT"/>
    <property type="match status" value="1"/>
</dbReference>
<dbReference type="AlphaFoldDB" id="A0A6P2NS30"/>
<gene>
    <name evidence="3" type="ORF">BLA13014_04556</name>
</gene>